<feature type="region of interest" description="Disordered" evidence="1">
    <location>
        <begin position="36"/>
        <end position="106"/>
    </location>
</feature>
<dbReference type="EMBL" id="FOAB01000012">
    <property type="protein sequence ID" value="SEM26960.1"/>
    <property type="molecule type" value="Genomic_DNA"/>
</dbReference>
<evidence type="ECO:0000256" key="2">
    <source>
        <dbReference type="SAM" id="SignalP"/>
    </source>
</evidence>
<dbReference type="RefSeq" id="WP_091412751.1">
    <property type="nucleotide sequence ID" value="NZ_FOAB01000012.1"/>
</dbReference>
<dbReference type="Proteomes" id="UP000198521">
    <property type="component" value="Unassembled WGS sequence"/>
</dbReference>
<evidence type="ECO:0000313" key="4">
    <source>
        <dbReference type="Proteomes" id="UP000198521"/>
    </source>
</evidence>
<dbReference type="AlphaFoldDB" id="A0A1H7WZF2"/>
<sequence length="106" mass="12358">MNMKTLLVIFLFINCFALSAQHVDEKVPEIEKSQNTLVKAKKADKKSLNTKKRSKSTKLSAKEEQDLQISHKKRLKKNKELKEKSLSKKREKENIKVYDKKDPDSL</sequence>
<name>A0A1H7WZF2_AQUAM</name>
<proteinExistence type="predicted"/>
<protein>
    <submittedName>
        <fullName evidence="3">Uncharacterized protein</fullName>
    </submittedName>
</protein>
<accession>A0A1H7WZF2</accession>
<keyword evidence="4" id="KW-1185">Reference proteome</keyword>
<keyword evidence="2" id="KW-0732">Signal</keyword>
<feature type="chain" id="PRO_5011651470" evidence="2">
    <location>
        <begin position="21"/>
        <end position="106"/>
    </location>
</feature>
<reference evidence="3 4" key="1">
    <citation type="submission" date="2016-10" db="EMBL/GenBank/DDBJ databases">
        <authorList>
            <person name="de Groot N.N."/>
        </authorList>
    </citation>
    <scope>NUCLEOTIDE SEQUENCE [LARGE SCALE GENOMIC DNA]</scope>
    <source>
        <strain evidence="3 4">DSM 25232</strain>
    </source>
</reference>
<evidence type="ECO:0000256" key="1">
    <source>
        <dbReference type="SAM" id="MobiDB-lite"/>
    </source>
</evidence>
<feature type="signal peptide" evidence="2">
    <location>
        <begin position="1"/>
        <end position="20"/>
    </location>
</feature>
<feature type="compositionally biased region" description="Basic residues" evidence="1">
    <location>
        <begin position="39"/>
        <end position="56"/>
    </location>
</feature>
<evidence type="ECO:0000313" key="3">
    <source>
        <dbReference type="EMBL" id="SEM26960.1"/>
    </source>
</evidence>
<organism evidence="3 4">
    <name type="scientific">Aquimarina amphilecti</name>
    <dbReference type="NCBI Taxonomy" id="1038014"/>
    <lineage>
        <taxon>Bacteria</taxon>
        <taxon>Pseudomonadati</taxon>
        <taxon>Bacteroidota</taxon>
        <taxon>Flavobacteriia</taxon>
        <taxon>Flavobacteriales</taxon>
        <taxon>Flavobacteriaceae</taxon>
        <taxon>Aquimarina</taxon>
    </lineage>
</organism>
<feature type="compositionally biased region" description="Basic and acidic residues" evidence="1">
    <location>
        <begin position="78"/>
        <end position="106"/>
    </location>
</feature>
<dbReference type="OrthoDB" id="9919702at2"/>
<gene>
    <name evidence="3" type="ORF">SAMN04487910_4599</name>
</gene>
<dbReference type="STRING" id="1038014.SAMN04487910_4599"/>